<dbReference type="STRING" id="1576369.SAMN05421753_101102"/>
<evidence type="ECO:0000256" key="1">
    <source>
        <dbReference type="SAM" id="Phobius"/>
    </source>
</evidence>
<dbReference type="RefSeq" id="WP_092046867.1">
    <property type="nucleotide sequence ID" value="NZ_FOQD01000001.1"/>
</dbReference>
<feature type="transmembrane region" description="Helical" evidence="1">
    <location>
        <begin position="62"/>
        <end position="88"/>
    </location>
</feature>
<keyword evidence="1" id="KW-0472">Membrane</keyword>
<keyword evidence="3" id="KW-1185">Reference proteome</keyword>
<evidence type="ECO:0000313" key="3">
    <source>
        <dbReference type="Proteomes" id="UP000199518"/>
    </source>
</evidence>
<evidence type="ECO:0000313" key="2">
    <source>
        <dbReference type="EMBL" id="SFH54576.1"/>
    </source>
</evidence>
<gene>
    <name evidence="2" type="ORF">SAMN05421753_101102</name>
</gene>
<keyword evidence="1" id="KW-1133">Transmembrane helix</keyword>
<name>A0A1I3AXP5_9PLAN</name>
<keyword evidence="1" id="KW-0812">Transmembrane</keyword>
<accession>A0A1I3AXP5</accession>
<sequence>MEPQVSKSNRWFPVIIALLSLVSGYLGFVGFAFWLDAAMTMNPQDGWQKWLAECNKDPARVYIGNALLCFSLLLGLGGLAGLTTAVCMDQKPRKVWKRKM</sequence>
<organism evidence="2 3">
    <name type="scientific">Planctomicrobium piriforme</name>
    <dbReference type="NCBI Taxonomy" id="1576369"/>
    <lineage>
        <taxon>Bacteria</taxon>
        <taxon>Pseudomonadati</taxon>
        <taxon>Planctomycetota</taxon>
        <taxon>Planctomycetia</taxon>
        <taxon>Planctomycetales</taxon>
        <taxon>Planctomycetaceae</taxon>
        <taxon>Planctomicrobium</taxon>
    </lineage>
</organism>
<reference evidence="3" key="1">
    <citation type="submission" date="2016-10" db="EMBL/GenBank/DDBJ databases">
        <authorList>
            <person name="Varghese N."/>
            <person name="Submissions S."/>
        </authorList>
    </citation>
    <scope>NUCLEOTIDE SEQUENCE [LARGE SCALE GENOMIC DNA]</scope>
    <source>
        <strain evidence="3">DSM 26348</strain>
    </source>
</reference>
<protein>
    <submittedName>
        <fullName evidence="2">Uncharacterized protein</fullName>
    </submittedName>
</protein>
<dbReference type="Proteomes" id="UP000199518">
    <property type="component" value="Unassembled WGS sequence"/>
</dbReference>
<dbReference type="AlphaFoldDB" id="A0A1I3AXP5"/>
<dbReference type="EMBL" id="FOQD01000001">
    <property type="protein sequence ID" value="SFH54576.1"/>
    <property type="molecule type" value="Genomic_DNA"/>
</dbReference>
<proteinExistence type="predicted"/>
<feature type="transmembrane region" description="Helical" evidence="1">
    <location>
        <begin position="12"/>
        <end position="35"/>
    </location>
</feature>